<accession>A0A6M1S414</accession>
<dbReference type="Pfam" id="PF05345">
    <property type="entry name" value="He_PIG"/>
    <property type="match status" value="1"/>
</dbReference>
<comment type="caution">
    <text evidence="2">The sequence shown here is derived from an EMBL/GenBank/DDBJ whole genome shotgun (WGS) entry which is preliminary data.</text>
</comment>
<dbReference type="EMBL" id="JAAKYA010000079">
    <property type="protein sequence ID" value="NGO40040.1"/>
    <property type="molecule type" value="Genomic_DNA"/>
</dbReference>
<keyword evidence="1" id="KW-0732">Signal</keyword>
<protein>
    <submittedName>
        <fullName evidence="2">Uncharacterized protein</fullName>
    </submittedName>
</protein>
<dbReference type="AlphaFoldDB" id="A0A6M1S414"/>
<reference evidence="2 3" key="1">
    <citation type="submission" date="2020-02" db="EMBL/GenBank/DDBJ databases">
        <title>Draft genome sequence of Limisphaera ngatamarikiensis NGM72.4T, a thermophilic Verrucomicrobia grouped in subdivision 3.</title>
        <authorList>
            <person name="Carere C.R."/>
            <person name="Steen J."/>
            <person name="Hugenholtz P."/>
            <person name="Stott M.B."/>
        </authorList>
    </citation>
    <scope>NUCLEOTIDE SEQUENCE [LARGE SCALE GENOMIC DNA]</scope>
    <source>
        <strain evidence="2 3">NGM72.4</strain>
    </source>
</reference>
<proteinExistence type="predicted"/>
<evidence type="ECO:0000313" key="3">
    <source>
        <dbReference type="Proteomes" id="UP000477311"/>
    </source>
</evidence>
<feature type="signal peptide" evidence="1">
    <location>
        <begin position="1"/>
        <end position="23"/>
    </location>
</feature>
<dbReference type="Proteomes" id="UP000477311">
    <property type="component" value="Unassembled WGS sequence"/>
</dbReference>
<dbReference type="Gene3D" id="2.60.40.10">
    <property type="entry name" value="Immunoglobulins"/>
    <property type="match status" value="1"/>
</dbReference>
<feature type="chain" id="PRO_5027106864" evidence="1">
    <location>
        <begin position="24"/>
        <end position="714"/>
    </location>
</feature>
<evidence type="ECO:0000313" key="2">
    <source>
        <dbReference type="EMBL" id="NGO40040.1"/>
    </source>
</evidence>
<name>A0A6M1S414_9BACT</name>
<keyword evidence="3" id="KW-1185">Reference proteome</keyword>
<gene>
    <name evidence="2" type="ORF">G4L39_11650</name>
</gene>
<dbReference type="InterPro" id="IPR013783">
    <property type="entry name" value="Ig-like_fold"/>
</dbReference>
<organism evidence="2 3">
    <name type="scientific">Limisphaera ngatamarikiensis</name>
    <dbReference type="NCBI Taxonomy" id="1324935"/>
    <lineage>
        <taxon>Bacteria</taxon>
        <taxon>Pseudomonadati</taxon>
        <taxon>Verrucomicrobiota</taxon>
        <taxon>Verrucomicrobiia</taxon>
        <taxon>Limisphaerales</taxon>
        <taxon>Limisphaeraceae</taxon>
        <taxon>Limisphaera</taxon>
    </lineage>
</organism>
<sequence length="714" mass="79511">MWRFCKRLVLTILAAGWAAAAHAFSLLGPVNEAWQVPDIGYNLVNRDIGAPKNLGEEYRWNLPVVYYAFDASFLDYFGSNGVRAIEQAIAHFNALSNVSSYSADLSEFPLDVVRYNYRAQALSLIDLKSVAMRLIIEELGLAEPVRWTWCLRDRYGPNCPEAMTYHVIRRNFDPVSFEPTAYVNGVLYSYRIIEFCSGVQPLADAYEYLVDPLAQGNLPVAETLWVDYGAFLTSLSRDDVGGLRYLWRSNNVNWEAITQDSILFYTNPTPQMLISSNLNLLLAAAWTNDAVALQTLYPGLVILETEPVFTTEVTTNIIAYYTNSPWAPAPWQTLVLATNYVTNYVVRYRHTFGNVVTNQYHPYTLATVVTTNIGPCTNTWGFPGGVCTNITTNHVVLNVPSGDFYLLPTNALCGYVVLSNLPPILQVLTNDIALATNQVGQQFSQQVYTYFTNHAMVILPVSCETNVPMNRQGIEKMQFVRADYDSLLGRFFQPITNYYTLNAVTNGRVVKQHLQRIVTTPDFLFTGRDVNNFLGLRTFTAGVFIDTNAVPGLAGPGHIEPNITIEFNKVGPMNINFYTPFLPFSGLDEYWSITNFVWGSFDGSTNPPVVYPSGTSLRDLEAMVLTSLNIQPLALPYGVVGQFYQVTFTIGGGQPPYQFSLAPGSPGLPPGLELSPGGVLLGTPRTPGVYDFVLQVEDAQGRRRQQSYTLTIRL</sequence>
<dbReference type="RefSeq" id="WP_165108357.1">
    <property type="nucleotide sequence ID" value="NZ_JAAKYA010000079.1"/>
</dbReference>
<evidence type="ECO:0000256" key="1">
    <source>
        <dbReference type="SAM" id="SignalP"/>
    </source>
</evidence>